<dbReference type="RefSeq" id="WP_212993628.1">
    <property type="nucleotide sequence ID" value="NZ_BAABEA010000034.1"/>
</dbReference>
<dbReference type="EMBL" id="BOQL01000070">
    <property type="protein sequence ID" value="GIM77873.1"/>
    <property type="molecule type" value="Genomic_DNA"/>
</dbReference>
<sequence>MGHVFARLAGHGMVLMPHWPYRFERLAGEPHAVRVVRDLPDGPVTAVVRPGEPVEPDEAVDVADGPAHDHWEIQTSVVDLRWPVGFHVAAPLDGSDPVPFYLHGPGEALIFPQGPVPRERCADPGSLVAPGQTLLRHDEQSVELAYEHEGEPWWQAHRLIPYGSDRTLILTAQCPRTHAGPTREAVDTALT</sequence>
<name>A0A919SVM9_9ACTN</name>
<proteinExistence type="predicted"/>
<dbReference type="Proteomes" id="UP000681340">
    <property type="component" value="Unassembled WGS sequence"/>
</dbReference>
<keyword evidence="2" id="KW-1185">Reference proteome</keyword>
<accession>A0A919SVM9</accession>
<organism evidence="1 2">
    <name type="scientific">Actinoplanes auranticolor</name>
    <dbReference type="NCBI Taxonomy" id="47988"/>
    <lineage>
        <taxon>Bacteria</taxon>
        <taxon>Bacillati</taxon>
        <taxon>Actinomycetota</taxon>
        <taxon>Actinomycetes</taxon>
        <taxon>Micromonosporales</taxon>
        <taxon>Micromonosporaceae</taxon>
        <taxon>Actinoplanes</taxon>
    </lineage>
</organism>
<reference evidence="1" key="1">
    <citation type="submission" date="2021-03" db="EMBL/GenBank/DDBJ databases">
        <title>Whole genome shotgun sequence of Actinoplanes auranticolor NBRC 12245.</title>
        <authorList>
            <person name="Komaki H."/>
            <person name="Tamura T."/>
        </authorList>
    </citation>
    <scope>NUCLEOTIDE SEQUENCE</scope>
    <source>
        <strain evidence="1">NBRC 12245</strain>
    </source>
</reference>
<dbReference type="AlphaFoldDB" id="A0A919SVM9"/>
<protein>
    <submittedName>
        <fullName evidence="1">Uncharacterized protein</fullName>
    </submittedName>
</protein>
<gene>
    <name evidence="1" type="ORF">Aau02nite_78050</name>
</gene>
<comment type="caution">
    <text evidence="1">The sequence shown here is derived from an EMBL/GenBank/DDBJ whole genome shotgun (WGS) entry which is preliminary data.</text>
</comment>
<evidence type="ECO:0000313" key="2">
    <source>
        <dbReference type="Proteomes" id="UP000681340"/>
    </source>
</evidence>
<evidence type="ECO:0000313" key="1">
    <source>
        <dbReference type="EMBL" id="GIM77873.1"/>
    </source>
</evidence>